<evidence type="ECO:0008006" key="4">
    <source>
        <dbReference type="Google" id="ProtNLM"/>
    </source>
</evidence>
<proteinExistence type="predicted"/>
<evidence type="ECO:0000256" key="1">
    <source>
        <dbReference type="SAM" id="Phobius"/>
    </source>
</evidence>
<keyword evidence="3" id="KW-1185">Reference proteome</keyword>
<keyword evidence="1" id="KW-0472">Membrane</keyword>
<name>A0ABV7DEE6_9HYPH</name>
<comment type="caution">
    <text evidence="2">The sequence shown here is derived from an EMBL/GenBank/DDBJ whole genome shotgun (WGS) entry which is preliminary data.</text>
</comment>
<sequence>MTTEKKKVRFGVDSRTREIVIGTFRARLPESRLLRCVIGILLIVGGILGFLPVLGFWMVPLGLLVLSHDSHFVRRQRRRLAVWWASRRTRGNPR</sequence>
<reference evidence="3" key="1">
    <citation type="journal article" date="2019" name="Int. J. Syst. Evol. Microbiol.">
        <title>The Global Catalogue of Microorganisms (GCM) 10K type strain sequencing project: providing services to taxonomists for standard genome sequencing and annotation.</title>
        <authorList>
            <consortium name="The Broad Institute Genomics Platform"/>
            <consortium name="The Broad Institute Genome Sequencing Center for Infectious Disease"/>
            <person name="Wu L."/>
            <person name="Ma J."/>
        </authorList>
    </citation>
    <scope>NUCLEOTIDE SEQUENCE [LARGE SCALE GENOMIC DNA]</scope>
    <source>
        <strain evidence="3">KCTC 52677</strain>
    </source>
</reference>
<feature type="transmembrane region" description="Helical" evidence="1">
    <location>
        <begin position="33"/>
        <end position="59"/>
    </location>
</feature>
<gene>
    <name evidence="2" type="ORF">ACFOHH_05980</name>
</gene>
<organism evidence="2 3">
    <name type="scientific">Shinella pollutisoli</name>
    <dbReference type="NCBI Taxonomy" id="2250594"/>
    <lineage>
        <taxon>Bacteria</taxon>
        <taxon>Pseudomonadati</taxon>
        <taxon>Pseudomonadota</taxon>
        <taxon>Alphaproteobacteria</taxon>
        <taxon>Hyphomicrobiales</taxon>
        <taxon>Rhizobiaceae</taxon>
        <taxon>Shinella</taxon>
    </lineage>
</organism>
<evidence type="ECO:0000313" key="2">
    <source>
        <dbReference type="EMBL" id="MFC3072652.1"/>
    </source>
</evidence>
<evidence type="ECO:0000313" key="3">
    <source>
        <dbReference type="Proteomes" id="UP001595377"/>
    </source>
</evidence>
<dbReference type="RefSeq" id="WP_257315808.1">
    <property type="nucleotide sequence ID" value="NZ_JANFDG010000014.1"/>
</dbReference>
<accession>A0ABV7DEE6</accession>
<keyword evidence="1" id="KW-0812">Transmembrane</keyword>
<protein>
    <recommendedName>
        <fullName evidence="4">Transmembrane protein (PGPGW)</fullName>
    </recommendedName>
</protein>
<keyword evidence="1" id="KW-1133">Transmembrane helix</keyword>
<dbReference type="EMBL" id="JBHRSP010000010">
    <property type="protein sequence ID" value="MFC3072652.1"/>
    <property type="molecule type" value="Genomic_DNA"/>
</dbReference>
<dbReference type="Proteomes" id="UP001595377">
    <property type="component" value="Unassembled WGS sequence"/>
</dbReference>